<evidence type="ECO:0000259" key="9">
    <source>
        <dbReference type="PROSITE" id="PS50102"/>
    </source>
</evidence>
<evidence type="ECO:0000313" key="11">
    <source>
        <dbReference type="Proteomes" id="UP000053201"/>
    </source>
</evidence>
<dbReference type="FunFam" id="3.30.70.330:FF:001585">
    <property type="entry name" value="U1 small nuclear ribonucleoprotein 70 kDa"/>
    <property type="match status" value="1"/>
</dbReference>
<evidence type="ECO:0000256" key="4">
    <source>
        <dbReference type="ARBA" id="ARBA00022884"/>
    </source>
</evidence>
<evidence type="ECO:0000256" key="6">
    <source>
        <dbReference type="ARBA" id="ARBA00023274"/>
    </source>
</evidence>
<dbReference type="GO" id="GO:0071004">
    <property type="term" value="C:U2-type prespliceosome"/>
    <property type="evidence" value="ECO:0007669"/>
    <property type="project" value="TreeGrafter"/>
</dbReference>
<dbReference type="AlphaFoldDB" id="A0A0L0HAU5"/>
<feature type="compositionally biased region" description="Gly residues" evidence="8">
    <location>
        <begin position="262"/>
        <end position="277"/>
    </location>
</feature>
<dbReference type="GO" id="GO:0016607">
    <property type="term" value="C:nuclear speck"/>
    <property type="evidence" value="ECO:0007669"/>
    <property type="project" value="UniProtKB-SubCell"/>
</dbReference>
<evidence type="ECO:0000313" key="10">
    <source>
        <dbReference type="EMBL" id="KNC98690.1"/>
    </source>
</evidence>
<dbReference type="Pfam" id="PF12220">
    <property type="entry name" value="U1snRNP70_N"/>
    <property type="match status" value="1"/>
</dbReference>
<dbReference type="InParanoid" id="A0A0L0HAU5"/>
<dbReference type="InterPro" id="IPR034143">
    <property type="entry name" value="snRNP70_RRM"/>
</dbReference>
<organism evidence="10 11">
    <name type="scientific">Spizellomyces punctatus (strain DAOM BR117)</name>
    <dbReference type="NCBI Taxonomy" id="645134"/>
    <lineage>
        <taxon>Eukaryota</taxon>
        <taxon>Fungi</taxon>
        <taxon>Fungi incertae sedis</taxon>
        <taxon>Chytridiomycota</taxon>
        <taxon>Chytridiomycota incertae sedis</taxon>
        <taxon>Chytridiomycetes</taxon>
        <taxon>Spizellomycetales</taxon>
        <taxon>Spizellomycetaceae</taxon>
        <taxon>Spizellomyces</taxon>
    </lineage>
</organism>
<dbReference type="STRING" id="645134.A0A0L0HAU5"/>
<feature type="domain" description="RRM" evidence="9">
    <location>
        <begin position="100"/>
        <end position="177"/>
    </location>
</feature>
<keyword evidence="4 7" id="KW-0694">RNA-binding</keyword>
<dbReference type="InterPro" id="IPR022023">
    <property type="entry name" value="U1snRNP70_N"/>
</dbReference>
<feature type="compositionally biased region" description="Gly residues" evidence="8">
    <location>
        <begin position="188"/>
        <end position="197"/>
    </location>
</feature>
<feature type="region of interest" description="Disordered" evidence="8">
    <location>
        <begin position="185"/>
        <end position="214"/>
    </location>
</feature>
<dbReference type="Pfam" id="PF00076">
    <property type="entry name" value="RRM_1"/>
    <property type="match status" value="1"/>
</dbReference>
<sequence>MTSQLPPNLLKLFAPRPPLPHLEPLDRSPAQRRGPVISGVAAFLERCKGYDADYVPTETRAEIKKRLQQEREQKAKEAIQKGLEVWDPSKDDHIVSDPYKTLFVARLSYETTEKELKREFEVFGPIKTLRIVQDETGKSRGYAFIEYEREKDMKAAYKEGDGMKIDDRRVLVDVERGRTVKGWRPRRLGGGLGGTRIGGPDVNQRHSGREGGSYASGGYQGVYGGDYGGHGGFRGSRGGGGYGDRRGGFGYGGGGMDRRRFGGPGGPGPGGGGGGYGDRPDRGDRDRGRYDRERDHGDYRGSRGGDRDGERRSSRGDYDDRRGSRSDRDKERRRSRSPRRERERSHERTERRR</sequence>
<dbReference type="PANTHER" id="PTHR13952:SF5">
    <property type="entry name" value="U1 SMALL NUCLEAR RIBONUCLEOPROTEIN 70 KDA"/>
    <property type="match status" value="1"/>
</dbReference>
<dbReference type="GO" id="GO:0000398">
    <property type="term" value="P:mRNA splicing, via spliceosome"/>
    <property type="evidence" value="ECO:0007669"/>
    <property type="project" value="TreeGrafter"/>
</dbReference>
<dbReference type="GO" id="GO:0005685">
    <property type="term" value="C:U1 snRNP"/>
    <property type="evidence" value="ECO:0007669"/>
    <property type="project" value="EnsemblFungi"/>
</dbReference>
<evidence type="ECO:0000256" key="3">
    <source>
        <dbReference type="ARBA" id="ARBA00016996"/>
    </source>
</evidence>
<proteinExistence type="predicted"/>
<accession>A0A0L0HAU5</accession>
<dbReference type="Gene3D" id="3.30.70.330">
    <property type="match status" value="1"/>
</dbReference>
<dbReference type="CDD" id="cd12236">
    <property type="entry name" value="RRM_snRNP70"/>
    <property type="match status" value="1"/>
</dbReference>
<dbReference type="PANTHER" id="PTHR13952">
    <property type="entry name" value="U1 SMALL NUCLEAR RIBONUCLEOPROTEIN 70 KD"/>
    <property type="match status" value="1"/>
</dbReference>
<dbReference type="GO" id="GO:0003729">
    <property type="term" value="F:mRNA binding"/>
    <property type="evidence" value="ECO:0007669"/>
    <property type="project" value="TreeGrafter"/>
</dbReference>
<dbReference type="InterPro" id="IPR000504">
    <property type="entry name" value="RRM_dom"/>
</dbReference>
<keyword evidence="11" id="KW-1185">Reference proteome</keyword>
<evidence type="ECO:0000256" key="8">
    <source>
        <dbReference type="SAM" id="MobiDB-lite"/>
    </source>
</evidence>
<dbReference type="FunCoup" id="A0A0L0HAU5">
    <property type="interactions" value="232"/>
</dbReference>
<feature type="region of interest" description="Disordered" evidence="8">
    <location>
        <begin position="251"/>
        <end position="353"/>
    </location>
</feature>
<dbReference type="InterPro" id="IPR035979">
    <property type="entry name" value="RBD_domain_sf"/>
</dbReference>
<evidence type="ECO:0000256" key="5">
    <source>
        <dbReference type="ARBA" id="ARBA00023242"/>
    </source>
</evidence>
<gene>
    <name evidence="10" type="ORF">SPPG_06371</name>
</gene>
<dbReference type="GeneID" id="27689683"/>
<dbReference type="OMA" id="GRTTKGW"/>
<evidence type="ECO:0000256" key="1">
    <source>
        <dbReference type="ARBA" id="ARBA00004324"/>
    </source>
</evidence>
<dbReference type="eggNOG" id="KOG0113">
    <property type="taxonomic scope" value="Eukaryota"/>
</dbReference>
<dbReference type="GO" id="GO:0071011">
    <property type="term" value="C:precatalytic spliceosome"/>
    <property type="evidence" value="ECO:0007669"/>
    <property type="project" value="TreeGrafter"/>
</dbReference>
<feature type="region of interest" description="Disordered" evidence="8">
    <location>
        <begin position="1"/>
        <end position="33"/>
    </location>
</feature>
<name>A0A0L0HAU5_SPIPD</name>
<dbReference type="RefSeq" id="XP_016606730.1">
    <property type="nucleotide sequence ID" value="XM_016754585.1"/>
</dbReference>
<dbReference type="InterPro" id="IPR051183">
    <property type="entry name" value="U1_U11-U12_snRNP_70-35kDa"/>
</dbReference>
<feature type="compositionally biased region" description="Basic and acidic residues" evidence="8">
    <location>
        <begin position="278"/>
        <end position="353"/>
    </location>
</feature>
<reference evidence="10 11" key="1">
    <citation type="submission" date="2009-08" db="EMBL/GenBank/DDBJ databases">
        <title>The Genome Sequence of Spizellomyces punctatus strain DAOM BR117.</title>
        <authorList>
            <consortium name="The Broad Institute Genome Sequencing Platform"/>
            <person name="Russ C."/>
            <person name="Cuomo C."/>
            <person name="Shea T."/>
            <person name="Young S.K."/>
            <person name="Zeng Q."/>
            <person name="Koehrsen M."/>
            <person name="Haas B."/>
            <person name="Borodovsky M."/>
            <person name="Guigo R."/>
            <person name="Alvarado L."/>
            <person name="Berlin A."/>
            <person name="Bochicchio J."/>
            <person name="Borenstein D."/>
            <person name="Chapman S."/>
            <person name="Chen Z."/>
            <person name="Engels R."/>
            <person name="Freedman E."/>
            <person name="Gellesch M."/>
            <person name="Goldberg J."/>
            <person name="Griggs A."/>
            <person name="Gujja S."/>
            <person name="Heiman D."/>
            <person name="Hepburn T."/>
            <person name="Howarth C."/>
            <person name="Jen D."/>
            <person name="Larson L."/>
            <person name="Lewis B."/>
            <person name="Mehta T."/>
            <person name="Park D."/>
            <person name="Pearson M."/>
            <person name="Roberts A."/>
            <person name="Saif S."/>
            <person name="Shenoy N."/>
            <person name="Sisk P."/>
            <person name="Stolte C."/>
            <person name="Sykes S."/>
            <person name="Thomson T."/>
            <person name="Walk T."/>
            <person name="White J."/>
            <person name="Yandava C."/>
            <person name="Burger G."/>
            <person name="Gray M.W."/>
            <person name="Holland P.W.H."/>
            <person name="King N."/>
            <person name="Lang F.B.F."/>
            <person name="Roger A.J."/>
            <person name="Ruiz-Trillo I."/>
            <person name="Lander E."/>
            <person name="Nusbaum C."/>
        </authorList>
    </citation>
    <scope>NUCLEOTIDE SEQUENCE [LARGE SCALE GENOMIC DNA]</scope>
    <source>
        <strain evidence="10 11">DAOM BR117</strain>
    </source>
</reference>
<dbReference type="InterPro" id="IPR012677">
    <property type="entry name" value="Nucleotide-bd_a/b_plait_sf"/>
</dbReference>
<evidence type="ECO:0000256" key="7">
    <source>
        <dbReference type="PROSITE-ProRule" id="PRU00176"/>
    </source>
</evidence>
<dbReference type="SUPFAM" id="SSF54928">
    <property type="entry name" value="RNA-binding domain, RBD"/>
    <property type="match status" value="1"/>
</dbReference>
<dbReference type="PROSITE" id="PS50102">
    <property type="entry name" value="RRM"/>
    <property type="match status" value="1"/>
</dbReference>
<keyword evidence="6" id="KW-0687">Ribonucleoprotein</keyword>
<keyword evidence="5" id="KW-0539">Nucleus</keyword>
<dbReference type="VEuPathDB" id="FungiDB:SPPG_06371"/>
<dbReference type="SMART" id="SM00360">
    <property type="entry name" value="RRM"/>
    <property type="match status" value="1"/>
</dbReference>
<dbReference type="OrthoDB" id="4207594at2759"/>
<dbReference type="EMBL" id="KQ257460">
    <property type="protein sequence ID" value="KNC98690.1"/>
    <property type="molecule type" value="Genomic_DNA"/>
</dbReference>
<dbReference type="GO" id="GO:0030619">
    <property type="term" value="F:U1 snRNA binding"/>
    <property type="evidence" value="ECO:0007669"/>
    <property type="project" value="InterPro"/>
</dbReference>
<evidence type="ECO:0000256" key="2">
    <source>
        <dbReference type="ARBA" id="ARBA00004642"/>
    </source>
</evidence>
<dbReference type="Proteomes" id="UP000053201">
    <property type="component" value="Unassembled WGS sequence"/>
</dbReference>
<comment type="subcellular location">
    <subcellularLocation>
        <location evidence="1">Nucleus speckle</location>
    </subcellularLocation>
    <subcellularLocation>
        <location evidence="2">Nucleus</location>
        <location evidence="2">Nucleoplasm</location>
    </subcellularLocation>
</comment>
<protein>
    <recommendedName>
        <fullName evidence="3">U1 small nuclear ribonucleoprotein 70 kDa</fullName>
    </recommendedName>
</protein>